<protein>
    <recommendedName>
        <fullName evidence="3">UDP:flavonoid glycosyltransferase YjiC, YdhE family</fullName>
    </recommendedName>
</protein>
<dbReference type="Proteomes" id="UP000198607">
    <property type="component" value="Unassembled WGS sequence"/>
</dbReference>
<dbReference type="STRING" id="83767.SAMN05660652_00306"/>
<dbReference type="PANTHER" id="PTHR38134:SF2">
    <property type="entry name" value="GALACTOKINASE"/>
    <property type="match status" value="1"/>
</dbReference>
<sequence>MPHLFVDISSHGFGHLAQTAPILSALQDRRPNLRLTVRCGLPEAKVRARIRGDFAFIADSTDFGFAMLNAVSIDAAETERRYRAFHADWSRRVAAEARLLADCAADLVLTDVAYLPLAGAAQAGIPALTMCSLNWAELFAHFFGDADWANPIHAEIHAAYASAEHFLRLIPAMPMAALGNARPVGPVASLGRRRRDKLAERLACDDDRIVLIAFGGVAHELPVEHWPQHPGIHWLVPQDWGVERADINALEPLKLPITDVLASVDAVLTKPGYGTFTEAACNGTAVLYQRRTDWPEQDCLIEWLEQHARCREVGADALRSGDLADTLTELWRLPAPTPPRPTGIAEVAELLDRRLSTTR</sequence>
<keyword evidence="2" id="KW-1185">Reference proteome</keyword>
<evidence type="ECO:0008006" key="3">
    <source>
        <dbReference type="Google" id="ProtNLM"/>
    </source>
</evidence>
<name>A0A1G7VU23_9RHOO</name>
<dbReference type="PANTHER" id="PTHR38134">
    <property type="entry name" value="SLR1395 PROTEIN"/>
    <property type="match status" value="1"/>
</dbReference>
<dbReference type="EMBL" id="FNCY01000001">
    <property type="protein sequence ID" value="SDG63273.1"/>
    <property type="molecule type" value="Genomic_DNA"/>
</dbReference>
<dbReference type="SUPFAM" id="SSF53756">
    <property type="entry name" value="UDP-Glycosyltransferase/glycogen phosphorylase"/>
    <property type="match status" value="1"/>
</dbReference>
<evidence type="ECO:0000313" key="1">
    <source>
        <dbReference type="EMBL" id="SDG63273.1"/>
    </source>
</evidence>
<gene>
    <name evidence="1" type="ORF">SAMN05660652_00306</name>
</gene>
<organism evidence="1 2">
    <name type="scientific">Propionivibrio dicarboxylicus</name>
    <dbReference type="NCBI Taxonomy" id="83767"/>
    <lineage>
        <taxon>Bacteria</taxon>
        <taxon>Pseudomonadati</taxon>
        <taxon>Pseudomonadota</taxon>
        <taxon>Betaproteobacteria</taxon>
        <taxon>Rhodocyclales</taxon>
        <taxon>Rhodocyclaceae</taxon>
        <taxon>Propionivibrio</taxon>
    </lineage>
</organism>
<reference evidence="1 2" key="1">
    <citation type="submission" date="2016-10" db="EMBL/GenBank/DDBJ databases">
        <authorList>
            <person name="de Groot N.N."/>
        </authorList>
    </citation>
    <scope>NUCLEOTIDE SEQUENCE [LARGE SCALE GENOMIC DNA]</scope>
    <source>
        <strain evidence="1 2">DSM 5885</strain>
    </source>
</reference>
<dbReference type="InterPro" id="IPR053205">
    <property type="entry name" value="GHMP_kinase_L-arabinokinase"/>
</dbReference>
<proteinExistence type="predicted"/>
<dbReference type="AlphaFoldDB" id="A0A1G7VU23"/>
<dbReference type="OrthoDB" id="503106at2"/>
<dbReference type="Gene3D" id="3.40.50.2000">
    <property type="entry name" value="Glycogen Phosphorylase B"/>
    <property type="match status" value="1"/>
</dbReference>
<evidence type="ECO:0000313" key="2">
    <source>
        <dbReference type="Proteomes" id="UP000198607"/>
    </source>
</evidence>
<accession>A0A1G7VU23</accession>
<dbReference type="RefSeq" id="WP_091932353.1">
    <property type="nucleotide sequence ID" value="NZ_FNCY01000001.1"/>
</dbReference>